<sequence>MSVDLFGNETLRPVIWRDKEVPGYQFNIKGELWSDKTNKFLKPQYEVARFASGEVRKTSVKYNLTIPVGYFEDYSFSTYGLENTSWEVMTIRAHRAMMNTFRPIEEYPPEELADTWNAVITPDMVGKPLIPQAWKQFVKDTVVVDHWDDNPLNNSIDNLRWCTSLENSHHRKKRKYGIIEEDKNSSPLEDLLK</sequence>
<dbReference type="Gene3D" id="3.90.75.20">
    <property type="match status" value="1"/>
</dbReference>
<evidence type="ECO:0000313" key="2">
    <source>
        <dbReference type="EMBL" id="AGG54175.1"/>
    </source>
</evidence>
<name>M1T2A5_9CAUD</name>
<dbReference type="SUPFAM" id="SSF54060">
    <property type="entry name" value="His-Me finger endonucleases"/>
    <property type="match status" value="1"/>
</dbReference>
<feature type="domain" description="HNH nuclease" evidence="1">
    <location>
        <begin position="134"/>
        <end position="168"/>
    </location>
</feature>
<dbReference type="KEGG" id="vg:15013533"/>
<reference evidence="2 3" key="1">
    <citation type="submission" date="2010-03" db="EMBL/GenBank/DDBJ databases">
        <title>The Genome Sequence of Cyanophage S-SSM4.</title>
        <authorList>
            <consortium name="The Broad Institute Genome Sequencing Platform"/>
            <person name="Henn M.R."/>
            <person name="Sullivan M.S."/>
            <person name="Osburne M.S."/>
            <person name="Levin J."/>
            <person name="Malboeuf C."/>
            <person name="Casali M."/>
            <person name="Russ C."/>
            <person name="Lennon N."/>
            <person name="Erlich R."/>
            <person name="Young S.K."/>
            <person name="Koehrsen M."/>
            <person name="Yandava C."/>
            <person name="Zeng Q."/>
            <person name="Alvarado L."/>
            <person name="Anderson S."/>
            <person name="Berlin A."/>
            <person name="Borenstein D."/>
            <person name="Chen Z."/>
            <person name="Engels R."/>
            <person name="Freedman E."/>
            <person name="Gellesch M."/>
            <person name="Goldberg J."/>
            <person name="Green L."/>
            <person name="Griggs A."/>
            <person name="Gujja S."/>
            <person name="Heiman D."/>
            <person name="Hepburn T."/>
            <person name="Howarth C."/>
            <person name="Jen D."/>
            <person name="Larson L."/>
            <person name="Lewis B."/>
            <person name="Mehta T."/>
            <person name="Park D."/>
            <person name="Pearson M."/>
            <person name="Roberts A."/>
            <person name="Ryan E."/>
            <person name="Saif S."/>
            <person name="Shea T."/>
            <person name="Shenoy N."/>
            <person name="Sisk P."/>
            <person name="Stolte C."/>
            <person name="Sykes S."/>
            <person name="Walk T."/>
            <person name="White J."/>
            <person name="Yu Q."/>
            <person name="Coleman M.L."/>
            <person name="Huang K.H."/>
            <person name="Weigele P.R."/>
            <person name="DeFrancesco A.S."/>
            <person name="Kern S.E."/>
            <person name="Thompson L.R."/>
            <person name="Fu R."/>
            <person name="Hombeck B."/>
            <person name="Chisholm S.W."/>
            <person name="Haas B."/>
            <person name="Nusbaum C."/>
            <person name="Galagan J."/>
            <person name="Birren B."/>
        </authorList>
    </citation>
    <scope>NUCLEOTIDE SEQUENCE [LARGE SCALE GENOMIC DNA]</scope>
    <source>
        <strain evidence="2 3">S-SSM4</strain>
    </source>
</reference>
<dbReference type="Proteomes" id="UP000203282">
    <property type="component" value="Segment"/>
</dbReference>
<keyword evidence="3" id="KW-1185">Reference proteome</keyword>
<evidence type="ECO:0000259" key="1">
    <source>
        <dbReference type="Pfam" id="PF13392"/>
    </source>
</evidence>
<evidence type="ECO:0000313" key="3">
    <source>
        <dbReference type="Proteomes" id="UP000203282"/>
    </source>
</evidence>
<proteinExistence type="predicted"/>
<dbReference type="InterPro" id="IPR003615">
    <property type="entry name" value="HNH_nuc"/>
</dbReference>
<dbReference type="Pfam" id="PF13392">
    <property type="entry name" value="HNH_3"/>
    <property type="match status" value="1"/>
</dbReference>
<organism evidence="2 3">
    <name type="scientific">Synechococcus phage S-SSM4</name>
    <dbReference type="NCBI Taxonomy" id="536466"/>
    <lineage>
        <taxon>Viruses</taxon>
        <taxon>Duplodnaviria</taxon>
        <taxon>Heunggongvirae</taxon>
        <taxon>Uroviricota</taxon>
        <taxon>Caudoviricetes</taxon>
        <taxon>Pantevenvirales</taxon>
        <taxon>Kyanoviridae</taxon>
        <taxon>Greenvirus</taxon>
        <taxon>Greenvirus ssm4</taxon>
    </lineage>
</organism>
<dbReference type="GeneID" id="15013533"/>
<dbReference type="EMBL" id="HQ316583">
    <property type="protein sequence ID" value="AGG54175.1"/>
    <property type="molecule type" value="Genomic_DNA"/>
</dbReference>
<dbReference type="OrthoDB" id="21336at10239"/>
<accession>M1T2A5</accession>
<gene>
    <name evidence="2" type="ORF">CYXG_00111</name>
</gene>
<dbReference type="RefSeq" id="YP_007677300.1">
    <property type="nucleotide sequence ID" value="NC_020875.1"/>
</dbReference>
<dbReference type="InterPro" id="IPR044925">
    <property type="entry name" value="His-Me_finger_sf"/>
</dbReference>
<protein>
    <recommendedName>
        <fullName evidence="1">HNH nuclease domain-containing protein</fullName>
    </recommendedName>
</protein>